<dbReference type="Gene3D" id="3.40.190.10">
    <property type="entry name" value="Periplasmic binding protein-like II"/>
    <property type="match status" value="2"/>
</dbReference>
<proteinExistence type="predicted"/>
<dbReference type="GO" id="GO:0015689">
    <property type="term" value="P:molybdate ion transport"/>
    <property type="evidence" value="ECO:0007669"/>
    <property type="project" value="TreeGrafter"/>
</dbReference>
<comment type="caution">
    <text evidence="1">The sequence shown here is derived from an EMBL/GenBank/DDBJ whole genome shotgun (WGS) entry which is preliminary data.</text>
</comment>
<dbReference type="PANTHER" id="PTHR30632:SF0">
    <property type="entry name" value="SULFATE-BINDING PROTEIN"/>
    <property type="match status" value="1"/>
</dbReference>
<dbReference type="InterPro" id="IPR050682">
    <property type="entry name" value="ModA/WtpA"/>
</dbReference>
<name>A0A0N1N3G4_9HYPH</name>
<evidence type="ECO:0000313" key="2">
    <source>
        <dbReference type="Proteomes" id="UP000037822"/>
    </source>
</evidence>
<gene>
    <name evidence="1" type="ORF">AE618_02690</name>
</gene>
<keyword evidence="2" id="KW-1185">Reference proteome</keyword>
<dbReference type="Proteomes" id="UP000037822">
    <property type="component" value="Unassembled WGS sequence"/>
</dbReference>
<dbReference type="EMBL" id="LGSZ01000017">
    <property type="protein sequence ID" value="KPH82645.1"/>
    <property type="molecule type" value="Genomic_DNA"/>
</dbReference>
<dbReference type="AlphaFoldDB" id="A0A0N1N3G4"/>
<accession>A0A0N1N3G4</accession>
<protein>
    <recommendedName>
        <fullName evidence="3">Molybdate ABC transporter substrate-binding protein</fullName>
    </recommendedName>
</protein>
<evidence type="ECO:0000313" key="1">
    <source>
        <dbReference type="EMBL" id="KPH82645.1"/>
    </source>
</evidence>
<evidence type="ECO:0008006" key="3">
    <source>
        <dbReference type="Google" id="ProtNLM"/>
    </source>
</evidence>
<sequence length="261" mass="26799">MTGAMTSAVRAGEPVLLHSAGSLRAALTEVAEAFTAQTAVGVKPVFGASGLLKDRIAGGERAEVFASADLGNPQALAKAGLSGPVVLFARNELCAFARPEIALTPETLLERMLDSGIKLGTSTPKADPSGDYAFQVFARAEAVRPGARAALEAKALQLTGSASSTPAPDGANVYGHKLAKGEADIFLAYCTNATPIAKEQPGLKLVRLPPSLAVGADYGLTVMTGASPNAWRFAMFILSRDGQAILARHGFAAPTLPRDGG</sequence>
<dbReference type="SUPFAM" id="SSF53850">
    <property type="entry name" value="Periplasmic binding protein-like II"/>
    <property type="match status" value="1"/>
</dbReference>
<dbReference type="PANTHER" id="PTHR30632">
    <property type="entry name" value="MOLYBDATE-BINDING PERIPLASMIC PROTEIN"/>
    <property type="match status" value="1"/>
</dbReference>
<reference evidence="1 2" key="1">
    <citation type="submission" date="2015-07" db="EMBL/GenBank/DDBJ databases">
        <title>Whole genome sequencing of Bosea vaviloviae isolated from cave pool.</title>
        <authorList>
            <person name="Tan N.E.H."/>
            <person name="Lee Y.P."/>
            <person name="Gan H.M."/>
            <person name="Barton H."/>
            <person name="Savka M.A."/>
        </authorList>
    </citation>
    <scope>NUCLEOTIDE SEQUENCE [LARGE SCALE GENOMIC DNA]</scope>
    <source>
        <strain evidence="1 2">SD260</strain>
    </source>
</reference>
<dbReference type="PATRIC" id="fig|1526658.3.peg.3104"/>
<dbReference type="Pfam" id="PF13531">
    <property type="entry name" value="SBP_bac_11"/>
    <property type="match status" value="1"/>
</dbReference>
<dbReference type="GO" id="GO:0030973">
    <property type="term" value="F:molybdate ion binding"/>
    <property type="evidence" value="ECO:0007669"/>
    <property type="project" value="TreeGrafter"/>
</dbReference>
<dbReference type="NCBIfam" id="NF002917">
    <property type="entry name" value="PRK03537.1-3"/>
    <property type="match status" value="1"/>
</dbReference>
<organism evidence="1 2">
    <name type="scientific">Bosea vaviloviae</name>
    <dbReference type="NCBI Taxonomy" id="1526658"/>
    <lineage>
        <taxon>Bacteria</taxon>
        <taxon>Pseudomonadati</taxon>
        <taxon>Pseudomonadota</taxon>
        <taxon>Alphaproteobacteria</taxon>
        <taxon>Hyphomicrobiales</taxon>
        <taxon>Boseaceae</taxon>
        <taxon>Bosea</taxon>
    </lineage>
</organism>